<sequence length="49" mass="5275">MIDGAMEAFCADVDAAKKRHAGTGGNKLLILYLVFAATITTRYRQDISG</sequence>
<evidence type="ECO:0000313" key="1">
    <source>
        <dbReference type="EMBL" id="MBB5572334.1"/>
    </source>
</evidence>
<reference evidence="1 2" key="1">
    <citation type="submission" date="2020-08" db="EMBL/GenBank/DDBJ databases">
        <title>Genomic Encyclopedia of Type Strains, Phase IV (KMG-V): Genome sequencing to study the core and pangenomes of soil and plant-associated prokaryotes.</title>
        <authorList>
            <person name="Whitman W."/>
        </authorList>
    </citation>
    <scope>NUCLEOTIDE SEQUENCE [LARGE SCALE GENOMIC DNA]</scope>
    <source>
        <strain evidence="1 2">SEMIA 4064</strain>
    </source>
</reference>
<dbReference type="EMBL" id="JACHBI010000001">
    <property type="protein sequence ID" value="MBB5572334.1"/>
    <property type="molecule type" value="Genomic_DNA"/>
</dbReference>
<gene>
    <name evidence="1" type="ORF">GGD50_000910</name>
</gene>
<accession>A0A7W8XN64</accession>
<dbReference type="Proteomes" id="UP000549882">
    <property type="component" value="Unassembled WGS sequence"/>
</dbReference>
<dbReference type="AlphaFoldDB" id="A0A7W8XN64"/>
<proteinExistence type="predicted"/>
<protein>
    <submittedName>
        <fullName evidence="1">Uncharacterized protein</fullName>
    </submittedName>
</protein>
<dbReference type="RefSeq" id="WP_181316039.1">
    <property type="nucleotide sequence ID" value="NZ_JACHBI010000001.1"/>
</dbReference>
<keyword evidence="2" id="KW-1185">Reference proteome</keyword>
<evidence type="ECO:0000313" key="2">
    <source>
        <dbReference type="Proteomes" id="UP000549882"/>
    </source>
</evidence>
<name>A0A7W8XN64_9HYPH</name>
<comment type="caution">
    <text evidence="1">The sequence shown here is derived from an EMBL/GenBank/DDBJ whole genome shotgun (WGS) entry which is preliminary data.</text>
</comment>
<organism evidence="1 2">
    <name type="scientific">Rhizobium paranaense</name>
    <dbReference type="NCBI Taxonomy" id="1650438"/>
    <lineage>
        <taxon>Bacteria</taxon>
        <taxon>Pseudomonadati</taxon>
        <taxon>Pseudomonadota</taxon>
        <taxon>Alphaproteobacteria</taxon>
        <taxon>Hyphomicrobiales</taxon>
        <taxon>Rhizobiaceae</taxon>
        <taxon>Rhizobium/Agrobacterium group</taxon>
        <taxon>Rhizobium</taxon>
    </lineage>
</organism>